<dbReference type="EMBL" id="JAGYWB010000004">
    <property type="protein sequence ID" value="KAI0524488.1"/>
    <property type="molecule type" value="Genomic_DNA"/>
</dbReference>
<gene>
    <name evidence="2" type="ORF">KFK09_003859</name>
</gene>
<dbReference type="AlphaFoldDB" id="A0A8T3C4M9"/>
<feature type="region of interest" description="Disordered" evidence="1">
    <location>
        <begin position="116"/>
        <end position="141"/>
    </location>
</feature>
<sequence length="206" mass="23722">MEASRERKGGDEVLSRRLHTVYFLSKKGNIGQPHFIKVDQLNNDGVHLQDSLELSIRRQKRIEKQSLVMVEMEASRERKGRDKVFLFSPIKIFEKLKEEAKSLASPATLRTPCETLQREKTSCSNPPTELEEQSPVETLNSSSEEAQWKIVIFKIESWKEEMKIVEKVCCEEMVPIENGRQDAEVKSKKIGDNKAGSWAPFILRDF</sequence>
<dbReference type="OrthoDB" id="1907705at2759"/>
<organism evidence="2 3">
    <name type="scientific">Dendrobium nobile</name>
    <name type="common">Orchid</name>
    <dbReference type="NCBI Taxonomy" id="94219"/>
    <lineage>
        <taxon>Eukaryota</taxon>
        <taxon>Viridiplantae</taxon>
        <taxon>Streptophyta</taxon>
        <taxon>Embryophyta</taxon>
        <taxon>Tracheophyta</taxon>
        <taxon>Spermatophyta</taxon>
        <taxon>Magnoliopsida</taxon>
        <taxon>Liliopsida</taxon>
        <taxon>Asparagales</taxon>
        <taxon>Orchidaceae</taxon>
        <taxon>Epidendroideae</taxon>
        <taxon>Malaxideae</taxon>
        <taxon>Dendrobiinae</taxon>
        <taxon>Dendrobium</taxon>
    </lineage>
</organism>
<evidence type="ECO:0000313" key="3">
    <source>
        <dbReference type="Proteomes" id="UP000829196"/>
    </source>
</evidence>
<proteinExistence type="predicted"/>
<comment type="caution">
    <text evidence="2">The sequence shown here is derived from an EMBL/GenBank/DDBJ whole genome shotgun (WGS) entry which is preliminary data.</text>
</comment>
<evidence type="ECO:0000256" key="1">
    <source>
        <dbReference type="SAM" id="MobiDB-lite"/>
    </source>
</evidence>
<accession>A0A8T3C4M9</accession>
<dbReference type="Proteomes" id="UP000829196">
    <property type="component" value="Unassembled WGS sequence"/>
</dbReference>
<name>A0A8T3C4M9_DENNO</name>
<protein>
    <submittedName>
        <fullName evidence="2">Uncharacterized protein</fullName>
    </submittedName>
</protein>
<evidence type="ECO:0000313" key="2">
    <source>
        <dbReference type="EMBL" id="KAI0524488.1"/>
    </source>
</evidence>
<reference evidence="2" key="1">
    <citation type="journal article" date="2022" name="Front. Genet.">
        <title>Chromosome-Scale Assembly of the Dendrobium nobile Genome Provides Insights Into the Molecular Mechanism of the Biosynthesis of the Medicinal Active Ingredient of Dendrobium.</title>
        <authorList>
            <person name="Xu Q."/>
            <person name="Niu S.-C."/>
            <person name="Li K.-L."/>
            <person name="Zheng P.-J."/>
            <person name="Zhang X.-J."/>
            <person name="Jia Y."/>
            <person name="Liu Y."/>
            <person name="Niu Y.-X."/>
            <person name="Yu L.-H."/>
            <person name="Chen D.-F."/>
            <person name="Zhang G.-Q."/>
        </authorList>
    </citation>
    <scope>NUCLEOTIDE SEQUENCE</scope>
    <source>
        <tissue evidence="2">Leaf</tissue>
    </source>
</reference>
<keyword evidence="3" id="KW-1185">Reference proteome</keyword>